<evidence type="ECO:0000313" key="2">
    <source>
        <dbReference type="EMBL" id="KAI9633862.1"/>
    </source>
</evidence>
<name>A0AA38H4Y6_9TREE</name>
<dbReference type="RefSeq" id="XP_052943639.1">
    <property type="nucleotide sequence ID" value="XM_053090141.1"/>
</dbReference>
<dbReference type="EMBL" id="JAKWFO010000008">
    <property type="protein sequence ID" value="KAI9633862.1"/>
    <property type="molecule type" value="Genomic_DNA"/>
</dbReference>
<protein>
    <submittedName>
        <fullName evidence="2">Uncharacterized protein</fullName>
    </submittedName>
</protein>
<feature type="region of interest" description="Disordered" evidence="1">
    <location>
        <begin position="457"/>
        <end position="509"/>
    </location>
</feature>
<accession>A0AA38H4Y6</accession>
<feature type="region of interest" description="Disordered" evidence="1">
    <location>
        <begin position="1"/>
        <end position="147"/>
    </location>
</feature>
<feature type="compositionally biased region" description="Basic and acidic residues" evidence="1">
    <location>
        <begin position="128"/>
        <end position="147"/>
    </location>
</feature>
<evidence type="ECO:0000256" key="1">
    <source>
        <dbReference type="SAM" id="MobiDB-lite"/>
    </source>
</evidence>
<feature type="compositionally biased region" description="Pro residues" evidence="1">
    <location>
        <begin position="178"/>
        <end position="192"/>
    </location>
</feature>
<feature type="compositionally biased region" description="Low complexity" evidence="1">
    <location>
        <begin position="225"/>
        <end position="239"/>
    </location>
</feature>
<dbReference type="Proteomes" id="UP001164286">
    <property type="component" value="Unassembled WGS sequence"/>
</dbReference>
<gene>
    <name evidence="2" type="ORF">MKK02DRAFT_38530</name>
</gene>
<feature type="compositionally biased region" description="Low complexity" evidence="1">
    <location>
        <begin position="193"/>
        <end position="218"/>
    </location>
</feature>
<keyword evidence="3" id="KW-1185">Reference proteome</keyword>
<feature type="region of interest" description="Disordered" evidence="1">
    <location>
        <begin position="178"/>
        <end position="268"/>
    </location>
</feature>
<dbReference type="GeneID" id="77729346"/>
<feature type="compositionally biased region" description="Low complexity" evidence="1">
    <location>
        <begin position="492"/>
        <end position="508"/>
    </location>
</feature>
<reference evidence="2" key="1">
    <citation type="journal article" date="2022" name="G3 (Bethesda)">
        <title>High quality genome of the basidiomycete yeast Dioszegia hungarica PDD-24b-2 isolated from cloud water.</title>
        <authorList>
            <person name="Jarrige D."/>
            <person name="Haridas S."/>
            <person name="Bleykasten-Grosshans C."/>
            <person name="Joly M."/>
            <person name="Nadalig T."/>
            <person name="Sancelme M."/>
            <person name="Vuilleumier S."/>
            <person name="Grigoriev I.V."/>
            <person name="Amato P."/>
            <person name="Bringel F."/>
        </authorList>
    </citation>
    <scope>NUCLEOTIDE SEQUENCE</scope>
    <source>
        <strain evidence="2">PDD-24b-2</strain>
    </source>
</reference>
<feature type="compositionally biased region" description="Low complexity" evidence="1">
    <location>
        <begin position="464"/>
        <end position="476"/>
    </location>
</feature>
<comment type="caution">
    <text evidence="2">The sequence shown here is derived from an EMBL/GenBank/DDBJ whole genome shotgun (WGS) entry which is preliminary data.</text>
</comment>
<feature type="compositionally biased region" description="Pro residues" evidence="1">
    <location>
        <begin position="58"/>
        <end position="69"/>
    </location>
</feature>
<organism evidence="2 3">
    <name type="scientific">Dioszegia hungarica</name>
    <dbReference type="NCBI Taxonomy" id="4972"/>
    <lineage>
        <taxon>Eukaryota</taxon>
        <taxon>Fungi</taxon>
        <taxon>Dikarya</taxon>
        <taxon>Basidiomycota</taxon>
        <taxon>Agaricomycotina</taxon>
        <taxon>Tremellomycetes</taxon>
        <taxon>Tremellales</taxon>
        <taxon>Bulleribasidiaceae</taxon>
        <taxon>Dioszegia</taxon>
    </lineage>
</organism>
<sequence>MSTTTLRPAATASPAYQPRTFRPVSPFPPTSTTVGGNAAPIPAPRNPTVVPKLDYPLPSRPITPMPPSQPARLGADRIGAVAPAGLPMPAPTDERLHHHRSGSSLRNEVKPGASAEKRRHQPWGRPSSTERRDGDRAKASQEVEDGEVREVTAAMEKNAHQVLQMLAALPAPLPEMLPPTFLPTPSSTPSPPSGSFTSFARMMSASTSPRSSAGSSSLGKRRRSSSGGPPLVGLGLSGAESSTSKKARGKGGVSMTPTTSTFGFGGKTISPEMRRALSGGATGIKAPFIEGKDTWTKGKWTSASSSYKARAILLKRHGDAHLRLAGAKPQFLHLAADTLMGLLSLTDAVLLWLYAYWCDEQAEGRVSTKPYKESQALRDYVKVEWEKWVRKGWSEYAGVEEHEREGLREMGKGMIGLMYLIEAVVYYHLSAEQLHHLNRRSAQINALAPSAMAPTTSIPGIAGPTPTLSSSSTLPLQNAPGAHTSPNSESPSQSVGPSPHSASSSSHPEIPTEIMGLIATSTTQSSRAASNLLHSRHHLPLSLLRSRFPGTYDLAVNSELADESLPPPNDPLGAARKVDIDTLERFVWPIELGMCAPMAHMTIFGRALVREMAETAGREWDTEIGVVP</sequence>
<evidence type="ECO:0000313" key="3">
    <source>
        <dbReference type="Proteomes" id="UP001164286"/>
    </source>
</evidence>
<feature type="compositionally biased region" description="Low complexity" evidence="1">
    <location>
        <begin position="18"/>
        <end position="34"/>
    </location>
</feature>
<dbReference type="AlphaFoldDB" id="A0AA38H4Y6"/>
<proteinExistence type="predicted"/>